<dbReference type="PANTHER" id="PTHR12526:SF510">
    <property type="entry name" value="D-INOSITOL 3-PHOSPHATE GLYCOSYLTRANSFERASE"/>
    <property type="match status" value="1"/>
</dbReference>
<dbReference type="KEGG" id="ftj:FTUN_0891"/>
<organism evidence="4 5">
    <name type="scientific">Frigoriglobus tundricola</name>
    <dbReference type="NCBI Taxonomy" id="2774151"/>
    <lineage>
        <taxon>Bacteria</taxon>
        <taxon>Pseudomonadati</taxon>
        <taxon>Planctomycetota</taxon>
        <taxon>Planctomycetia</taxon>
        <taxon>Gemmatales</taxon>
        <taxon>Gemmataceae</taxon>
        <taxon>Frigoriglobus</taxon>
    </lineage>
</organism>
<accession>A0A6M5YH58</accession>
<keyword evidence="2" id="KW-0808">Transferase</keyword>
<dbReference type="Pfam" id="PF00534">
    <property type="entry name" value="Glycos_transf_1"/>
    <property type="match status" value="1"/>
</dbReference>
<dbReference type="CDD" id="cd03801">
    <property type="entry name" value="GT4_PimA-like"/>
    <property type="match status" value="1"/>
</dbReference>
<dbReference type="InterPro" id="IPR001296">
    <property type="entry name" value="Glyco_trans_1"/>
</dbReference>
<evidence type="ECO:0000313" key="5">
    <source>
        <dbReference type="Proteomes" id="UP000503447"/>
    </source>
</evidence>
<dbReference type="EMBL" id="CP053452">
    <property type="protein sequence ID" value="QJW93385.1"/>
    <property type="molecule type" value="Genomic_DNA"/>
</dbReference>
<dbReference type="Proteomes" id="UP000503447">
    <property type="component" value="Chromosome"/>
</dbReference>
<dbReference type="GO" id="GO:0016757">
    <property type="term" value="F:glycosyltransferase activity"/>
    <property type="evidence" value="ECO:0007669"/>
    <property type="project" value="UniProtKB-KW"/>
</dbReference>
<protein>
    <recommendedName>
        <fullName evidence="3">Glycosyl transferase family 1 domain-containing protein</fullName>
    </recommendedName>
</protein>
<evidence type="ECO:0000256" key="1">
    <source>
        <dbReference type="ARBA" id="ARBA00022676"/>
    </source>
</evidence>
<dbReference type="Gene3D" id="3.40.50.2000">
    <property type="entry name" value="Glycogen Phosphorylase B"/>
    <property type="match status" value="2"/>
</dbReference>
<gene>
    <name evidence="4" type="ORF">FTUN_0891</name>
</gene>
<dbReference type="AlphaFoldDB" id="A0A6M5YH58"/>
<evidence type="ECO:0000256" key="2">
    <source>
        <dbReference type="ARBA" id="ARBA00022679"/>
    </source>
</evidence>
<name>A0A6M5YH58_9BACT</name>
<feature type="domain" description="Glycosyl transferase family 1" evidence="3">
    <location>
        <begin position="243"/>
        <end position="307"/>
    </location>
</feature>
<evidence type="ECO:0000313" key="4">
    <source>
        <dbReference type="EMBL" id="QJW93385.1"/>
    </source>
</evidence>
<reference evidence="5" key="1">
    <citation type="submission" date="2020-05" db="EMBL/GenBank/DDBJ databases">
        <title>Frigoriglobus tundricola gen. nov., sp. nov., a psychrotolerant cellulolytic planctomycete of the family Gemmataceae with two divergent copies of 16S rRNA gene.</title>
        <authorList>
            <person name="Kulichevskaya I.S."/>
            <person name="Ivanova A.A."/>
            <person name="Naumoff D.G."/>
            <person name="Beletsky A.V."/>
            <person name="Rijpstra W.I.C."/>
            <person name="Sinninghe Damste J.S."/>
            <person name="Mardanov A.V."/>
            <person name="Ravin N.V."/>
            <person name="Dedysh S.N."/>
        </authorList>
    </citation>
    <scope>NUCLEOTIDE SEQUENCE [LARGE SCALE GENOMIC DNA]</scope>
    <source>
        <strain evidence="5">PL17</strain>
    </source>
</reference>
<keyword evidence="1" id="KW-0328">Glycosyltransferase</keyword>
<sequence length="357" mass="38675">MRLVALAESESHVCCRYRLTAFRAALAGAGHTLEVRALPRSWFGRLALGRDLTSYDAVVLQRKLLPPWAVALLRRRVRRLVFDFDDAVWLRDSYSPKGFDDPKRAARFRATVTACDLVIAGNDYLAAAARKFVPADRVRVIPTCVDVAKYPVAEHGPGGAVRLVWVGSSSTLKGLERFAPTLSAIGRAVPGARLKLVSDRFAGFPGLPVERCVWSEATDAEEIAAADVGIGWVPEDPWSRGKCGLKVLQYQAAGLPVVANPVGVQAEFVRNDETGFLATTTDEWVHAVRALAADAALRKRLGAAGRHQVEARYSVAAGGTKWCAALADLVARVAAPRPARMIREAVRLPNGRGVHVE</sequence>
<proteinExistence type="predicted"/>
<dbReference type="SUPFAM" id="SSF53756">
    <property type="entry name" value="UDP-Glycosyltransferase/glycogen phosphorylase"/>
    <property type="match status" value="1"/>
</dbReference>
<dbReference type="PANTHER" id="PTHR12526">
    <property type="entry name" value="GLYCOSYLTRANSFERASE"/>
    <property type="match status" value="1"/>
</dbReference>
<evidence type="ECO:0000259" key="3">
    <source>
        <dbReference type="Pfam" id="PF00534"/>
    </source>
</evidence>
<keyword evidence="5" id="KW-1185">Reference proteome</keyword>
<dbReference type="RefSeq" id="WP_171469584.1">
    <property type="nucleotide sequence ID" value="NZ_CP053452.2"/>
</dbReference>